<name>A0A0W0SPV7_9GAMM</name>
<evidence type="ECO:0000313" key="2">
    <source>
        <dbReference type="Proteomes" id="UP000054736"/>
    </source>
</evidence>
<dbReference type="PATRIC" id="fig|1212489.4.peg.2746"/>
<keyword evidence="2" id="KW-1185">Reference proteome</keyword>
<comment type="caution">
    <text evidence="1">The sequence shown here is derived from an EMBL/GenBank/DDBJ whole genome shotgun (WGS) entry which is preliminary data.</text>
</comment>
<organism evidence="1 2">
    <name type="scientific">Legionella drozanskii LLAP-1</name>
    <dbReference type="NCBI Taxonomy" id="1212489"/>
    <lineage>
        <taxon>Bacteria</taxon>
        <taxon>Pseudomonadati</taxon>
        <taxon>Pseudomonadota</taxon>
        <taxon>Gammaproteobacteria</taxon>
        <taxon>Legionellales</taxon>
        <taxon>Legionellaceae</taxon>
        <taxon>Legionella</taxon>
    </lineage>
</organism>
<sequence length="73" mass="8382">MATIRHAGRWLHQQRQLLGGDPLAQVKDLQTDAPDWNGLTSRQLRRMKSACEQRIKSGTRKNQNPLIETALLY</sequence>
<proteinExistence type="predicted"/>
<accession>A0A0W0SPV7</accession>
<dbReference type="RefSeq" id="WP_058496882.1">
    <property type="nucleotide sequence ID" value="NZ_CAAAIU010000008.1"/>
</dbReference>
<dbReference type="AlphaFoldDB" id="A0A0W0SPV7"/>
<dbReference type="EMBL" id="LNXY01000028">
    <property type="protein sequence ID" value="KTC85434.1"/>
    <property type="molecule type" value="Genomic_DNA"/>
</dbReference>
<reference evidence="1 2" key="1">
    <citation type="submission" date="2015-11" db="EMBL/GenBank/DDBJ databases">
        <title>Genomic analysis of 38 Legionella species identifies large and diverse effector repertoires.</title>
        <authorList>
            <person name="Burstein D."/>
            <person name="Amaro F."/>
            <person name="Zusman T."/>
            <person name="Lifshitz Z."/>
            <person name="Cohen O."/>
            <person name="Gilbert J.A."/>
            <person name="Pupko T."/>
            <person name="Shuman H.A."/>
            <person name="Segal G."/>
        </authorList>
    </citation>
    <scope>NUCLEOTIDE SEQUENCE [LARGE SCALE GENOMIC DNA]</scope>
    <source>
        <strain evidence="1 2">ATCC 700990</strain>
    </source>
</reference>
<dbReference type="Proteomes" id="UP000054736">
    <property type="component" value="Unassembled WGS sequence"/>
</dbReference>
<evidence type="ECO:0000313" key="1">
    <source>
        <dbReference type="EMBL" id="KTC85434.1"/>
    </source>
</evidence>
<gene>
    <name evidence="1" type="ORF">Ldro_2606</name>
</gene>
<protein>
    <submittedName>
        <fullName evidence="1">Integrase</fullName>
    </submittedName>
</protein>
<dbReference type="STRING" id="1212489.Ldro_2606"/>